<proteinExistence type="predicted"/>
<accession>A0ABS7N7P9</accession>
<dbReference type="Proteomes" id="UP000766609">
    <property type="component" value="Unassembled WGS sequence"/>
</dbReference>
<protein>
    <recommendedName>
        <fullName evidence="3">Outer membrane protein beta-barrel domain-containing protein</fullName>
    </recommendedName>
</protein>
<evidence type="ECO:0000313" key="1">
    <source>
        <dbReference type="EMBL" id="MBY5952367.1"/>
    </source>
</evidence>
<keyword evidence="2" id="KW-1185">Reference proteome</keyword>
<dbReference type="RefSeq" id="WP_222584684.1">
    <property type="nucleotide sequence ID" value="NZ_JAHVHP010000002.1"/>
</dbReference>
<dbReference type="EMBL" id="JAHVHP010000002">
    <property type="protein sequence ID" value="MBY5952367.1"/>
    <property type="molecule type" value="Genomic_DNA"/>
</dbReference>
<evidence type="ECO:0000313" key="2">
    <source>
        <dbReference type="Proteomes" id="UP000766609"/>
    </source>
</evidence>
<evidence type="ECO:0008006" key="3">
    <source>
        <dbReference type="Google" id="ProtNLM"/>
    </source>
</evidence>
<comment type="caution">
    <text evidence="1">The sequence shown here is derived from an EMBL/GenBank/DDBJ whole genome shotgun (WGS) entry which is preliminary data.</text>
</comment>
<sequence>MLRIFLAIILCSLISKSYSQSYPKLFLVGKIGLHSDIPEEQVSLGGGLGFAIDLSNQPNRWQAQVNLDYFSLDTQEASEHGFRRFSTMFQFGRIWSVSLINEKTKLGIGGDLVGVFSLESKNNCWYGQNSLSAAGIYFRLAYPISFLNGKLIVLLFDNSVFGDGFMRNVFGISYPLEKKSG</sequence>
<name>A0ABS7N7P9_9BACT</name>
<gene>
    <name evidence="1" type="ORF">KUV23_15375</name>
</gene>
<organism evidence="1 2">
    <name type="scientific">Algoriphagus marincola</name>
    <dbReference type="NCBI Taxonomy" id="264027"/>
    <lineage>
        <taxon>Bacteria</taxon>
        <taxon>Pseudomonadati</taxon>
        <taxon>Bacteroidota</taxon>
        <taxon>Cytophagia</taxon>
        <taxon>Cytophagales</taxon>
        <taxon>Cyclobacteriaceae</taxon>
        <taxon>Algoriphagus</taxon>
    </lineage>
</organism>
<reference evidence="1 2" key="1">
    <citation type="submission" date="2021-06" db="EMBL/GenBank/DDBJ databases">
        <title>44 bacteria genomes isolated from Dapeng, Shenzhen.</title>
        <authorList>
            <person name="Zheng W."/>
            <person name="Yu S."/>
            <person name="Huang Y."/>
        </authorList>
    </citation>
    <scope>NUCLEOTIDE SEQUENCE [LARGE SCALE GENOMIC DNA]</scope>
    <source>
        <strain evidence="1 2">DP5N14-6</strain>
    </source>
</reference>